<evidence type="ECO:0000313" key="3">
    <source>
        <dbReference type="Proteomes" id="UP000659697"/>
    </source>
</evidence>
<accession>A0ABQ3KTH2</accession>
<sequence>MAKRVMPTDKPNIQQPVTLASLSQLVRYKRTTLGVSIADAALLFGLSKQTYQNIEKGAGNVRAENLFTVLALWGIELQVKAAEDNNDWL</sequence>
<dbReference type="InterPro" id="IPR010982">
    <property type="entry name" value="Lambda_DNA-bd_dom_sf"/>
</dbReference>
<evidence type="ECO:0000313" key="2">
    <source>
        <dbReference type="EMBL" id="GHG60214.1"/>
    </source>
</evidence>
<comment type="caution">
    <text evidence="2">The sequence shown here is derived from an EMBL/GenBank/DDBJ whole genome shotgun (WGS) entry which is preliminary data.</text>
</comment>
<reference evidence="3" key="1">
    <citation type="journal article" date="2019" name="Int. J. Syst. Evol. Microbiol.">
        <title>The Global Catalogue of Microorganisms (GCM) 10K type strain sequencing project: providing services to taxonomists for standard genome sequencing and annotation.</title>
        <authorList>
            <consortium name="The Broad Institute Genomics Platform"/>
            <consortium name="The Broad Institute Genome Sequencing Center for Infectious Disease"/>
            <person name="Wu L."/>
            <person name="Ma J."/>
        </authorList>
    </citation>
    <scope>NUCLEOTIDE SEQUENCE [LARGE SCALE GENOMIC DNA]</scope>
    <source>
        <strain evidence="3">CGMCC 1.7003</strain>
    </source>
</reference>
<dbReference type="Proteomes" id="UP000659697">
    <property type="component" value="Unassembled WGS sequence"/>
</dbReference>
<dbReference type="PROSITE" id="PS50943">
    <property type="entry name" value="HTH_CROC1"/>
    <property type="match status" value="1"/>
</dbReference>
<gene>
    <name evidence="2" type="ORF">GCM10010919_03480</name>
</gene>
<protein>
    <recommendedName>
        <fullName evidence="1">HTH cro/C1-type domain-containing protein</fullName>
    </recommendedName>
</protein>
<keyword evidence="3" id="KW-1185">Reference proteome</keyword>
<dbReference type="RefSeq" id="WP_189429496.1">
    <property type="nucleotide sequence ID" value="NZ_BNAO01000001.1"/>
</dbReference>
<dbReference type="Pfam" id="PF01381">
    <property type="entry name" value="HTH_3"/>
    <property type="match status" value="1"/>
</dbReference>
<organism evidence="2 3">
    <name type="scientific">Alishewanella longhuensis</name>
    <dbReference type="NCBI Taxonomy" id="1091037"/>
    <lineage>
        <taxon>Bacteria</taxon>
        <taxon>Pseudomonadati</taxon>
        <taxon>Pseudomonadota</taxon>
        <taxon>Gammaproteobacteria</taxon>
        <taxon>Alteromonadales</taxon>
        <taxon>Alteromonadaceae</taxon>
        <taxon>Alishewanella</taxon>
    </lineage>
</organism>
<feature type="domain" description="HTH cro/C1-type" evidence="1">
    <location>
        <begin position="26"/>
        <end position="80"/>
    </location>
</feature>
<dbReference type="InterPro" id="IPR001387">
    <property type="entry name" value="Cro/C1-type_HTH"/>
</dbReference>
<dbReference type="EMBL" id="BNAO01000001">
    <property type="protein sequence ID" value="GHG60214.1"/>
    <property type="molecule type" value="Genomic_DNA"/>
</dbReference>
<dbReference type="SUPFAM" id="SSF47413">
    <property type="entry name" value="lambda repressor-like DNA-binding domains"/>
    <property type="match status" value="1"/>
</dbReference>
<dbReference type="Gene3D" id="1.10.260.40">
    <property type="entry name" value="lambda repressor-like DNA-binding domains"/>
    <property type="match status" value="1"/>
</dbReference>
<proteinExistence type="predicted"/>
<evidence type="ECO:0000259" key="1">
    <source>
        <dbReference type="PROSITE" id="PS50943"/>
    </source>
</evidence>
<name>A0ABQ3KTH2_9ALTE</name>
<dbReference type="CDD" id="cd00093">
    <property type="entry name" value="HTH_XRE"/>
    <property type="match status" value="1"/>
</dbReference>